<evidence type="ECO:0000313" key="3">
    <source>
        <dbReference type="Proteomes" id="UP001222027"/>
    </source>
</evidence>
<keyword evidence="3" id="KW-1185">Reference proteome</keyword>
<evidence type="ECO:0000256" key="1">
    <source>
        <dbReference type="SAM" id="MobiDB-lite"/>
    </source>
</evidence>
<feature type="region of interest" description="Disordered" evidence="1">
    <location>
        <begin position="1"/>
        <end position="119"/>
    </location>
</feature>
<protein>
    <submittedName>
        <fullName evidence="2">Uncharacterized protein</fullName>
    </submittedName>
</protein>
<dbReference type="AlphaFoldDB" id="A0AAV8PW31"/>
<dbReference type="EMBL" id="JAQQAF010000009">
    <property type="protein sequence ID" value="KAJ8458748.1"/>
    <property type="molecule type" value="Genomic_DNA"/>
</dbReference>
<organism evidence="2 3">
    <name type="scientific">Ensete ventricosum</name>
    <name type="common">Abyssinian banana</name>
    <name type="synonym">Musa ensete</name>
    <dbReference type="NCBI Taxonomy" id="4639"/>
    <lineage>
        <taxon>Eukaryota</taxon>
        <taxon>Viridiplantae</taxon>
        <taxon>Streptophyta</taxon>
        <taxon>Embryophyta</taxon>
        <taxon>Tracheophyta</taxon>
        <taxon>Spermatophyta</taxon>
        <taxon>Magnoliopsida</taxon>
        <taxon>Liliopsida</taxon>
        <taxon>Zingiberales</taxon>
        <taxon>Musaceae</taxon>
        <taxon>Ensete</taxon>
    </lineage>
</organism>
<proteinExistence type="predicted"/>
<gene>
    <name evidence="2" type="ORF">OPV22_031674</name>
</gene>
<reference evidence="2 3" key="1">
    <citation type="submission" date="2022-12" db="EMBL/GenBank/DDBJ databases">
        <title>Chromosome-scale assembly of the Ensete ventricosum genome.</title>
        <authorList>
            <person name="Dussert Y."/>
            <person name="Stocks J."/>
            <person name="Wendawek A."/>
            <person name="Woldeyes F."/>
            <person name="Nichols R.A."/>
            <person name="Borrell J.S."/>
        </authorList>
    </citation>
    <scope>NUCLEOTIDE SEQUENCE [LARGE SCALE GENOMIC DNA]</scope>
    <source>
        <strain evidence="3">cv. Maze</strain>
        <tissue evidence="2">Seeds</tissue>
    </source>
</reference>
<feature type="compositionally biased region" description="Basic and acidic residues" evidence="1">
    <location>
        <begin position="70"/>
        <end position="99"/>
    </location>
</feature>
<evidence type="ECO:0000313" key="2">
    <source>
        <dbReference type="EMBL" id="KAJ8458748.1"/>
    </source>
</evidence>
<accession>A0AAV8PW31</accession>
<dbReference type="Proteomes" id="UP001222027">
    <property type="component" value="Unassembled WGS sequence"/>
</dbReference>
<sequence>MDTQRWTRFLSPPAEGLSQAKPETNDDEAEQHPSPVVEWEEHDGELSQPSDQRGARGVAEAATEQPAEVLRCDGLREQRQRSSSGREGRVRRPETDERPPPCLEELVTTSPRFRKQAGLSAARGFCFSMRR</sequence>
<comment type="caution">
    <text evidence="2">The sequence shown here is derived from an EMBL/GenBank/DDBJ whole genome shotgun (WGS) entry which is preliminary data.</text>
</comment>
<name>A0AAV8PW31_ENSVE</name>